<dbReference type="GO" id="GO:0033765">
    <property type="term" value="F:steroid dehydrogenase activity, acting on the CH-CH group of donors"/>
    <property type="evidence" value="ECO:0007669"/>
    <property type="project" value="UniProtKB-ARBA"/>
</dbReference>
<dbReference type="SUPFAM" id="SSF51905">
    <property type="entry name" value="FAD/NAD(P)-binding domain"/>
    <property type="match status" value="1"/>
</dbReference>
<dbReference type="PANTHER" id="PTHR43400:SF10">
    <property type="entry name" value="3-OXOSTEROID 1-DEHYDROGENASE"/>
    <property type="match status" value="1"/>
</dbReference>
<keyword evidence="7" id="KW-1185">Reference proteome</keyword>
<keyword evidence="2" id="KW-0285">Flavoprotein</keyword>
<evidence type="ECO:0000259" key="5">
    <source>
        <dbReference type="Pfam" id="PF00890"/>
    </source>
</evidence>
<reference evidence="6 7" key="1">
    <citation type="submission" date="2019-10" db="EMBL/GenBank/DDBJ databases">
        <title>Nocardioides novel species isolated from the excrement of Marmot.</title>
        <authorList>
            <person name="Zhang G."/>
        </authorList>
    </citation>
    <scope>NUCLEOTIDE SEQUENCE [LARGE SCALE GENOMIC DNA]</scope>
    <source>
        <strain evidence="7">zg-579</strain>
    </source>
</reference>
<dbReference type="PRINTS" id="PR00411">
    <property type="entry name" value="PNDRDTASEI"/>
</dbReference>
<dbReference type="Pfam" id="PF00890">
    <property type="entry name" value="FAD_binding_2"/>
    <property type="match status" value="1"/>
</dbReference>
<evidence type="ECO:0000313" key="6">
    <source>
        <dbReference type="EMBL" id="MTB93733.1"/>
    </source>
</evidence>
<dbReference type="GO" id="GO:0008202">
    <property type="term" value="P:steroid metabolic process"/>
    <property type="evidence" value="ECO:0007669"/>
    <property type="project" value="UniProtKB-ARBA"/>
</dbReference>
<evidence type="ECO:0000256" key="3">
    <source>
        <dbReference type="ARBA" id="ARBA00022827"/>
    </source>
</evidence>
<dbReference type="InterPro" id="IPR036188">
    <property type="entry name" value="FAD/NAD-bd_sf"/>
</dbReference>
<proteinExistence type="predicted"/>
<evidence type="ECO:0000256" key="4">
    <source>
        <dbReference type="ARBA" id="ARBA00023002"/>
    </source>
</evidence>
<dbReference type="Proteomes" id="UP000433406">
    <property type="component" value="Unassembled WGS sequence"/>
</dbReference>
<dbReference type="InterPro" id="IPR027477">
    <property type="entry name" value="Succ_DH/fumarate_Rdtase_cat_sf"/>
</dbReference>
<dbReference type="SUPFAM" id="SSF56425">
    <property type="entry name" value="Succinate dehydrogenase/fumarate reductase flavoprotein, catalytic domain"/>
    <property type="match status" value="1"/>
</dbReference>
<dbReference type="InterPro" id="IPR050315">
    <property type="entry name" value="FAD-oxidoreductase_2"/>
</dbReference>
<feature type="domain" description="FAD-dependent oxidoreductase 2 FAD-binding" evidence="5">
    <location>
        <begin position="7"/>
        <end position="448"/>
    </location>
</feature>
<comment type="cofactor">
    <cofactor evidence="1">
        <name>FAD</name>
        <dbReference type="ChEBI" id="CHEBI:57692"/>
    </cofactor>
</comment>
<evidence type="ECO:0000256" key="1">
    <source>
        <dbReference type="ARBA" id="ARBA00001974"/>
    </source>
</evidence>
<dbReference type="PANTHER" id="PTHR43400">
    <property type="entry name" value="FUMARATE REDUCTASE"/>
    <property type="match status" value="1"/>
</dbReference>
<evidence type="ECO:0000256" key="2">
    <source>
        <dbReference type="ARBA" id="ARBA00022630"/>
    </source>
</evidence>
<comment type="caution">
    <text evidence="6">The sequence shown here is derived from an EMBL/GenBank/DDBJ whole genome shotgun (WGS) entry which is preliminary data.</text>
</comment>
<dbReference type="EMBL" id="WLCI01000002">
    <property type="protein sequence ID" value="MTB93733.1"/>
    <property type="molecule type" value="Genomic_DNA"/>
</dbReference>
<dbReference type="PRINTS" id="PR00368">
    <property type="entry name" value="FADPNR"/>
</dbReference>
<keyword evidence="4" id="KW-0560">Oxidoreductase</keyword>
<organism evidence="6 7">
    <name type="scientific">Nocardioides marmotae</name>
    <dbReference type="NCBI Taxonomy" id="2663857"/>
    <lineage>
        <taxon>Bacteria</taxon>
        <taxon>Bacillati</taxon>
        <taxon>Actinomycetota</taxon>
        <taxon>Actinomycetes</taxon>
        <taxon>Propionibacteriales</taxon>
        <taxon>Nocardioidaceae</taxon>
        <taxon>Nocardioides</taxon>
    </lineage>
</organism>
<dbReference type="AlphaFoldDB" id="A0A6I3IT83"/>
<dbReference type="RefSeq" id="WP_154613538.1">
    <property type="nucleotide sequence ID" value="NZ_CP053660.1"/>
</dbReference>
<dbReference type="Gene3D" id="3.90.700.10">
    <property type="entry name" value="Succinate dehydrogenase/fumarate reductase flavoprotein, catalytic domain"/>
    <property type="match status" value="1"/>
</dbReference>
<dbReference type="Gene3D" id="3.50.50.60">
    <property type="entry name" value="FAD/NAD(P)-binding domain"/>
    <property type="match status" value="1"/>
</dbReference>
<gene>
    <name evidence="6" type="ORF">GGQ22_01420</name>
</gene>
<protein>
    <submittedName>
        <fullName evidence="6">FAD-dependent oxidoreductase</fullName>
    </submittedName>
</protein>
<evidence type="ECO:0000313" key="7">
    <source>
        <dbReference type="Proteomes" id="UP000433406"/>
    </source>
</evidence>
<accession>A0A6I3IT83</accession>
<keyword evidence="3" id="KW-0274">FAD</keyword>
<sequence>MSEIDFDVIVVGSGAAGLIAALTAQERGADVLVVEASATVGGASRLSHGHILASETHVQKALGLEDDKDQLYLEYMLANQWQIKPTIARSIADESGPVIDWLATLGLDFVPALHRDGGERVPRTHMVDGKGNVGGARLIDVLQRSCRQRGIDIVTGNRVDRLIHRDGAVVGVSAGGEDLTAHAVVLATGGFGANKELVVEHLPSVGQHQEWLYYIGPDTSQGDHIALADDVGAHLVGHDVCKPSLAPRMKVVDFDPFIPAWSLLLGSDGHRIIDETAPYGQIYGVTRQSGGVVHAVFDAATLAINDTPELPTFAHGGRPAYWSTDGIKDILGSGGGVEAATLEELAEKLSLSPTAVVGAVARYNSFSETGVDSDFGKEARFLRPVAAGPFYGIPLVTSVIGITAYGVEIDGGAQVLADDSRAIPGLYAAGECTGGVIGTRYLGGGNGLASATTMGRVAGASAGTYAVAARA</sequence>
<dbReference type="InterPro" id="IPR003953">
    <property type="entry name" value="FAD-dep_OxRdtase_2_FAD-bd"/>
</dbReference>
<name>A0A6I3IT83_9ACTN</name>